<dbReference type="GO" id="GO:0071013">
    <property type="term" value="C:catalytic step 2 spliceosome"/>
    <property type="evidence" value="ECO:0007669"/>
    <property type="project" value="TreeGrafter"/>
</dbReference>
<dbReference type="PROSITE" id="PS50082">
    <property type="entry name" value="WD_REPEATS_2"/>
    <property type="match status" value="6"/>
</dbReference>
<feature type="repeat" description="WD" evidence="5">
    <location>
        <begin position="55"/>
        <end position="86"/>
    </location>
</feature>
<protein>
    <submittedName>
        <fullName evidence="9">U5 small nuclear ribonucleoprotein 40 kDa protein</fullName>
    </submittedName>
</protein>
<keyword evidence="3" id="KW-0677">Repeat</keyword>
<dbReference type="Proteomes" id="UP000887561">
    <property type="component" value="Unplaced"/>
</dbReference>
<dbReference type="PROSITE" id="PS00678">
    <property type="entry name" value="WD_REPEATS_1"/>
    <property type="match status" value="1"/>
</dbReference>
<dbReference type="SUPFAM" id="SSF50978">
    <property type="entry name" value="WD40 repeat-like"/>
    <property type="match status" value="1"/>
</dbReference>
<dbReference type="PANTHER" id="PTHR44006">
    <property type="entry name" value="U5 SMALL NUCLEAR RIBONUCLEOPROTEIN 40 KDA PROTEIN"/>
    <property type="match status" value="1"/>
</dbReference>
<dbReference type="WBParaSite" id="scaffold7175_cov286.g11753">
    <property type="protein sequence ID" value="scaffold7175_cov286.g11753"/>
    <property type="gene ID" value="scaffold7175_cov286.g11753"/>
</dbReference>
<accession>A0A915N1M3</accession>
<dbReference type="InterPro" id="IPR052234">
    <property type="entry name" value="U5_snRNP_Component"/>
</dbReference>
<evidence type="ECO:0000313" key="9">
    <source>
        <dbReference type="WBParaSite" id="scaffold7175_cov286.g11753"/>
    </source>
</evidence>
<feature type="repeat" description="WD" evidence="5">
    <location>
        <begin position="143"/>
        <end position="166"/>
    </location>
</feature>
<feature type="transmembrane region" description="Helical" evidence="7">
    <location>
        <begin position="125"/>
        <end position="145"/>
    </location>
</feature>
<dbReference type="Pfam" id="PF00400">
    <property type="entry name" value="WD40"/>
    <property type="match status" value="7"/>
</dbReference>
<keyword evidence="4" id="KW-0508">mRNA splicing</keyword>
<dbReference type="InterPro" id="IPR015943">
    <property type="entry name" value="WD40/YVTN_repeat-like_dom_sf"/>
</dbReference>
<organism evidence="8 9">
    <name type="scientific">Meloidogyne javanica</name>
    <name type="common">Root-knot nematode worm</name>
    <dbReference type="NCBI Taxonomy" id="6303"/>
    <lineage>
        <taxon>Eukaryota</taxon>
        <taxon>Metazoa</taxon>
        <taxon>Ecdysozoa</taxon>
        <taxon>Nematoda</taxon>
        <taxon>Chromadorea</taxon>
        <taxon>Rhabditida</taxon>
        <taxon>Tylenchina</taxon>
        <taxon>Tylenchomorpha</taxon>
        <taxon>Tylenchoidea</taxon>
        <taxon>Meloidogynidae</taxon>
        <taxon>Meloidogyninae</taxon>
        <taxon>Meloidogyne</taxon>
        <taxon>Meloidogyne incognita group</taxon>
    </lineage>
</organism>
<evidence type="ECO:0000256" key="2">
    <source>
        <dbReference type="ARBA" id="ARBA00022664"/>
    </source>
</evidence>
<dbReference type="InterPro" id="IPR019775">
    <property type="entry name" value="WD40_repeat_CS"/>
</dbReference>
<keyword evidence="1 5" id="KW-0853">WD repeat</keyword>
<dbReference type="InterPro" id="IPR036322">
    <property type="entry name" value="WD40_repeat_dom_sf"/>
</dbReference>
<evidence type="ECO:0000256" key="1">
    <source>
        <dbReference type="ARBA" id="ARBA00022574"/>
    </source>
</evidence>
<evidence type="ECO:0000256" key="6">
    <source>
        <dbReference type="SAM" id="MobiDB-lite"/>
    </source>
</evidence>
<feature type="repeat" description="WD" evidence="5">
    <location>
        <begin position="218"/>
        <end position="252"/>
    </location>
</feature>
<dbReference type="InterPro" id="IPR001680">
    <property type="entry name" value="WD40_rpt"/>
</dbReference>
<keyword evidence="7" id="KW-0472">Membrane</keyword>
<evidence type="ECO:0000256" key="7">
    <source>
        <dbReference type="SAM" id="Phobius"/>
    </source>
</evidence>
<feature type="region of interest" description="Disordered" evidence="6">
    <location>
        <begin position="18"/>
        <end position="48"/>
    </location>
</feature>
<evidence type="ECO:0000256" key="3">
    <source>
        <dbReference type="ARBA" id="ARBA00022737"/>
    </source>
</evidence>
<dbReference type="Gene3D" id="2.130.10.10">
    <property type="entry name" value="YVTN repeat-like/Quinoprotein amine dehydrogenase"/>
    <property type="match status" value="1"/>
</dbReference>
<dbReference type="GO" id="GO:0003723">
    <property type="term" value="F:RNA binding"/>
    <property type="evidence" value="ECO:0007669"/>
    <property type="project" value="TreeGrafter"/>
</dbReference>
<evidence type="ECO:0000256" key="5">
    <source>
        <dbReference type="PROSITE-ProRule" id="PRU00221"/>
    </source>
</evidence>
<dbReference type="GO" id="GO:0006397">
    <property type="term" value="P:mRNA processing"/>
    <property type="evidence" value="ECO:0007669"/>
    <property type="project" value="UniProtKB-KW"/>
</dbReference>
<dbReference type="PANTHER" id="PTHR44006:SF1">
    <property type="entry name" value="U5 SMALL NUCLEAR RIBONUCLEOPROTEIN 40 KDA PROTEIN"/>
    <property type="match status" value="1"/>
</dbReference>
<dbReference type="AlphaFoldDB" id="A0A915N1M3"/>
<sequence length="380" mass="42559">MAESQVFRRPALPLAPRDVKRPRLDEGALVPVEGTRKEENGNQRPSSLQSPIMLLTGHEGEIFGARFSHDGNILASVGFDMKIFLWTARGECENFSTITGHKGAIMDSYFASFGDFLKNFYKSKICLSFLGIFFVGIFGNMYYLYTCSTDKTVRVWDMETGVCVRRFRSHSDFVNGCHPARRGPDIVCSGSDDGTIQVHDLRKRKPAIIFENINKYQVTTLTFNDTAELVLSGGIDNALRVWDIRKNSLLHSMHGHSDTVTGLCLSPDGSFVLSNAMDCTARIWDIRPYSTSQRCVKTLSGHQHNFEKNLLRCAWSPDSHRVSCGSSDRFVYVWDVGSRNIAYKLPGHQGSVNAVDFHPTEPIILSAGSDKRIFLGELTR</sequence>
<name>A0A915N1M3_MELJA</name>
<evidence type="ECO:0000313" key="8">
    <source>
        <dbReference type="Proteomes" id="UP000887561"/>
    </source>
</evidence>
<dbReference type="GO" id="GO:0008380">
    <property type="term" value="P:RNA splicing"/>
    <property type="evidence" value="ECO:0007669"/>
    <property type="project" value="UniProtKB-KW"/>
</dbReference>
<dbReference type="CDD" id="cd00200">
    <property type="entry name" value="WD40"/>
    <property type="match status" value="1"/>
</dbReference>
<keyword evidence="8" id="KW-1185">Reference proteome</keyword>
<feature type="repeat" description="WD" evidence="5">
    <location>
        <begin position="345"/>
        <end position="380"/>
    </location>
</feature>
<keyword evidence="7" id="KW-1133">Transmembrane helix</keyword>
<reference evidence="9" key="1">
    <citation type="submission" date="2022-11" db="UniProtKB">
        <authorList>
            <consortium name="WormBaseParasite"/>
        </authorList>
    </citation>
    <scope>IDENTIFICATION</scope>
</reference>
<evidence type="ECO:0000256" key="4">
    <source>
        <dbReference type="ARBA" id="ARBA00023187"/>
    </source>
</evidence>
<dbReference type="InterPro" id="IPR020472">
    <property type="entry name" value="WD40_PAC1"/>
</dbReference>
<feature type="repeat" description="WD" evidence="5">
    <location>
        <begin position="253"/>
        <end position="294"/>
    </location>
</feature>
<dbReference type="PROSITE" id="PS50294">
    <property type="entry name" value="WD_REPEATS_REGION"/>
    <property type="match status" value="4"/>
</dbReference>
<feature type="repeat" description="WD" evidence="5">
    <location>
        <begin position="314"/>
        <end position="344"/>
    </location>
</feature>
<keyword evidence="2" id="KW-0507">mRNA processing</keyword>
<keyword evidence="7" id="KW-0812">Transmembrane</keyword>
<proteinExistence type="predicted"/>
<dbReference type="SMART" id="SM00320">
    <property type="entry name" value="WD40"/>
    <property type="match status" value="7"/>
</dbReference>
<dbReference type="PRINTS" id="PR00320">
    <property type="entry name" value="GPROTEINBRPT"/>
</dbReference>